<dbReference type="Proteomes" id="UP000199561">
    <property type="component" value="Unassembled WGS sequence"/>
</dbReference>
<organism evidence="1 2">
    <name type="scientific">Nitrosomonas nitrosa</name>
    <dbReference type="NCBI Taxonomy" id="52442"/>
    <lineage>
        <taxon>Bacteria</taxon>
        <taxon>Pseudomonadati</taxon>
        <taxon>Pseudomonadota</taxon>
        <taxon>Betaproteobacteria</taxon>
        <taxon>Nitrosomonadales</taxon>
        <taxon>Nitrosomonadaceae</taxon>
        <taxon>Nitrosomonas</taxon>
    </lineage>
</organism>
<sequence>MANEKSPLKVYYNSACPICKAGIENQKGKIEGCPVEWKDVHINTQLVTEIHSEIEQVRERLHVVDEYGRIHIGFDAFLVIWQHSPREKWKAVLLGLPVIKQLGRIAYNLFAARLYKWNTKKKHW</sequence>
<dbReference type="InterPro" id="IPR007263">
    <property type="entry name" value="DCC1-like"/>
</dbReference>
<protein>
    <submittedName>
        <fullName evidence="1">Predicted thiol-disulfide oxidoreductase YuxK, DCC family</fullName>
    </submittedName>
</protein>
<gene>
    <name evidence="1" type="ORF">SAMN05421880_1388</name>
</gene>
<name>A0A1I4U2R8_9PROT</name>
<proteinExistence type="predicted"/>
<dbReference type="EMBL" id="FOUF01000038">
    <property type="protein sequence ID" value="SFM83312.1"/>
    <property type="molecule type" value="Genomic_DNA"/>
</dbReference>
<accession>A0A1I4U2R8</accession>
<keyword evidence="2" id="KW-1185">Reference proteome</keyword>
<dbReference type="GO" id="GO:0015035">
    <property type="term" value="F:protein-disulfide reductase activity"/>
    <property type="evidence" value="ECO:0007669"/>
    <property type="project" value="InterPro"/>
</dbReference>
<dbReference type="STRING" id="52442.SAMN05421880_1388"/>
<reference evidence="1 2" key="1">
    <citation type="submission" date="2016-10" db="EMBL/GenBank/DDBJ databases">
        <authorList>
            <person name="de Groot N.N."/>
        </authorList>
    </citation>
    <scope>NUCLEOTIDE SEQUENCE [LARGE SCALE GENOMIC DNA]</scope>
    <source>
        <strain evidence="1 2">Nm146</strain>
    </source>
</reference>
<dbReference type="RefSeq" id="WP_090672067.1">
    <property type="nucleotide sequence ID" value="NZ_FOUF01000038.1"/>
</dbReference>
<evidence type="ECO:0000313" key="2">
    <source>
        <dbReference type="Proteomes" id="UP000199561"/>
    </source>
</evidence>
<dbReference type="Pfam" id="PF04134">
    <property type="entry name" value="DCC1-like"/>
    <property type="match status" value="1"/>
</dbReference>
<dbReference type="AlphaFoldDB" id="A0A1I4U2R8"/>
<evidence type="ECO:0000313" key="1">
    <source>
        <dbReference type="EMBL" id="SFM83312.1"/>
    </source>
</evidence>